<protein>
    <submittedName>
        <fullName evidence="1">Uncharacterized protein</fullName>
    </submittedName>
</protein>
<dbReference type="EMBL" id="MHLZ01000014">
    <property type="protein sequence ID" value="OGZ20069.1"/>
    <property type="molecule type" value="Genomic_DNA"/>
</dbReference>
<evidence type="ECO:0000313" key="1">
    <source>
        <dbReference type="EMBL" id="OGZ20069.1"/>
    </source>
</evidence>
<accession>A0A1G2E321</accession>
<dbReference type="Proteomes" id="UP000177360">
    <property type="component" value="Unassembled WGS sequence"/>
</dbReference>
<evidence type="ECO:0000313" key="2">
    <source>
        <dbReference type="Proteomes" id="UP000177360"/>
    </source>
</evidence>
<gene>
    <name evidence="1" type="ORF">A2626_01710</name>
</gene>
<proteinExistence type="predicted"/>
<dbReference type="AlphaFoldDB" id="A0A1G2E321"/>
<sequence length="76" mass="9049">MVPFLNFRAKICYNYEAYAKHTLNNCSKFAAEIWRKAQETLFLFGILQFKFYRAIFLSYKTEKNCQCSFPQALILC</sequence>
<organism evidence="1 2">
    <name type="scientific">Candidatus Nealsonbacteria bacterium RIFCSPHIGHO2_01_FULL_38_55</name>
    <dbReference type="NCBI Taxonomy" id="1801664"/>
    <lineage>
        <taxon>Bacteria</taxon>
        <taxon>Candidatus Nealsoniibacteriota</taxon>
    </lineage>
</organism>
<name>A0A1G2E321_9BACT</name>
<comment type="caution">
    <text evidence="1">The sequence shown here is derived from an EMBL/GenBank/DDBJ whole genome shotgun (WGS) entry which is preliminary data.</text>
</comment>
<reference evidence="1 2" key="1">
    <citation type="journal article" date="2016" name="Nat. Commun.">
        <title>Thousands of microbial genomes shed light on interconnected biogeochemical processes in an aquifer system.</title>
        <authorList>
            <person name="Anantharaman K."/>
            <person name="Brown C.T."/>
            <person name="Hug L.A."/>
            <person name="Sharon I."/>
            <person name="Castelle C.J."/>
            <person name="Probst A.J."/>
            <person name="Thomas B.C."/>
            <person name="Singh A."/>
            <person name="Wilkins M.J."/>
            <person name="Karaoz U."/>
            <person name="Brodie E.L."/>
            <person name="Williams K.H."/>
            <person name="Hubbard S.S."/>
            <person name="Banfield J.F."/>
        </authorList>
    </citation>
    <scope>NUCLEOTIDE SEQUENCE [LARGE SCALE GENOMIC DNA]</scope>
</reference>